<dbReference type="PROSITE" id="PS50893">
    <property type="entry name" value="ABC_TRANSPORTER_2"/>
    <property type="match status" value="2"/>
</dbReference>
<feature type="domain" description="ABC transporter" evidence="9">
    <location>
        <begin position="6"/>
        <end position="247"/>
    </location>
</feature>
<dbReference type="EMBL" id="OBEK01000003">
    <property type="protein sequence ID" value="SNZ13998.1"/>
    <property type="molecule type" value="Genomic_DNA"/>
</dbReference>
<evidence type="ECO:0000259" key="9">
    <source>
        <dbReference type="PROSITE" id="PS50893"/>
    </source>
</evidence>
<keyword evidence="7" id="KW-1278">Translocase</keyword>
<feature type="domain" description="ABC transporter" evidence="9">
    <location>
        <begin position="293"/>
        <end position="518"/>
    </location>
</feature>
<dbReference type="InterPro" id="IPR027417">
    <property type="entry name" value="P-loop_NTPase"/>
</dbReference>
<dbReference type="GO" id="GO:0042626">
    <property type="term" value="F:ATPase-coupled transmembrane transporter activity"/>
    <property type="evidence" value="ECO:0007669"/>
    <property type="project" value="TreeGrafter"/>
</dbReference>
<proteinExistence type="inferred from homology"/>
<keyword evidence="3" id="KW-0813">Transport</keyword>
<dbReference type="GO" id="GO:0016887">
    <property type="term" value="F:ATP hydrolysis activity"/>
    <property type="evidence" value="ECO:0007669"/>
    <property type="project" value="InterPro"/>
</dbReference>
<keyword evidence="4" id="KW-1003">Cell membrane</keyword>
<dbReference type="SUPFAM" id="SSF52540">
    <property type="entry name" value="P-loop containing nucleoside triphosphate hydrolases"/>
    <property type="match status" value="2"/>
</dbReference>
<evidence type="ECO:0000256" key="2">
    <source>
        <dbReference type="ARBA" id="ARBA00005417"/>
    </source>
</evidence>
<dbReference type="OrthoDB" id="501320at2"/>
<dbReference type="Pfam" id="PF00005">
    <property type="entry name" value="ABC_tran"/>
    <property type="match status" value="2"/>
</dbReference>
<dbReference type="CDD" id="cd03225">
    <property type="entry name" value="ABC_cobalt_CbiO_domain1"/>
    <property type="match status" value="2"/>
</dbReference>
<dbReference type="InterPro" id="IPR003593">
    <property type="entry name" value="AAA+_ATPase"/>
</dbReference>
<dbReference type="Gene3D" id="3.40.50.300">
    <property type="entry name" value="P-loop containing nucleotide triphosphate hydrolases"/>
    <property type="match status" value="2"/>
</dbReference>
<dbReference type="RefSeq" id="WP_097042067.1">
    <property type="nucleotide sequence ID" value="NZ_OBEK01000003.1"/>
</dbReference>
<dbReference type="SMART" id="SM00382">
    <property type="entry name" value="AAA"/>
    <property type="match status" value="2"/>
</dbReference>
<organism evidence="10 11">
    <name type="scientific">Terribacillus aidingensis</name>
    <dbReference type="NCBI Taxonomy" id="586416"/>
    <lineage>
        <taxon>Bacteria</taxon>
        <taxon>Bacillati</taxon>
        <taxon>Bacillota</taxon>
        <taxon>Bacilli</taxon>
        <taxon>Bacillales</taxon>
        <taxon>Bacillaceae</taxon>
        <taxon>Terribacillus</taxon>
    </lineage>
</organism>
<dbReference type="GO" id="GO:0005524">
    <property type="term" value="F:ATP binding"/>
    <property type="evidence" value="ECO:0007669"/>
    <property type="project" value="UniProtKB-KW"/>
</dbReference>
<evidence type="ECO:0000256" key="3">
    <source>
        <dbReference type="ARBA" id="ARBA00022448"/>
    </source>
</evidence>
<dbReference type="PROSITE" id="PS00211">
    <property type="entry name" value="ABC_TRANSPORTER_1"/>
    <property type="match status" value="2"/>
</dbReference>
<dbReference type="Proteomes" id="UP000219356">
    <property type="component" value="Unassembled WGS sequence"/>
</dbReference>
<comment type="subcellular location">
    <subcellularLocation>
        <location evidence="1">Cell membrane</location>
        <topology evidence="1">Peripheral membrane protein</topology>
    </subcellularLocation>
</comment>
<dbReference type="InterPro" id="IPR050095">
    <property type="entry name" value="ECF_ABC_transporter_ATP-bd"/>
</dbReference>
<name>A0A285NXR0_9BACI</name>
<keyword evidence="8" id="KW-0472">Membrane</keyword>
<evidence type="ECO:0000256" key="4">
    <source>
        <dbReference type="ARBA" id="ARBA00022475"/>
    </source>
</evidence>
<evidence type="ECO:0000256" key="1">
    <source>
        <dbReference type="ARBA" id="ARBA00004202"/>
    </source>
</evidence>
<evidence type="ECO:0000256" key="7">
    <source>
        <dbReference type="ARBA" id="ARBA00022967"/>
    </source>
</evidence>
<comment type="similarity">
    <text evidence="2">Belongs to the ABC transporter superfamily.</text>
</comment>
<evidence type="ECO:0000256" key="5">
    <source>
        <dbReference type="ARBA" id="ARBA00022741"/>
    </source>
</evidence>
<evidence type="ECO:0000256" key="6">
    <source>
        <dbReference type="ARBA" id="ARBA00022840"/>
    </source>
</evidence>
<dbReference type="GO" id="GO:0043190">
    <property type="term" value="C:ATP-binding cassette (ABC) transporter complex"/>
    <property type="evidence" value="ECO:0007669"/>
    <property type="project" value="TreeGrafter"/>
</dbReference>
<dbReference type="InterPro" id="IPR015856">
    <property type="entry name" value="ABC_transpr_CbiO/EcfA_su"/>
</dbReference>
<evidence type="ECO:0000313" key="10">
    <source>
        <dbReference type="EMBL" id="SNZ13998.1"/>
    </source>
</evidence>
<dbReference type="AlphaFoldDB" id="A0A285NXR0"/>
<evidence type="ECO:0000313" key="11">
    <source>
        <dbReference type="Proteomes" id="UP000219356"/>
    </source>
</evidence>
<dbReference type="PANTHER" id="PTHR43553">
    <property type="entry name" value="HEAVY METAL TRANSPORTER"/>
    <property type="match status" value="1"/>
</dbReference>
<dbReference type="InterPro" id="IPR017871">
    <property type="entry name" value="ABC_transporter-like_CS"/>
</dbReference>
<keyword evidence="5" id="KW-0547">Nucleotide-binding</keyword>
<dbReference type="PANTHER" id="PTHR43553:SF19">
    <property type="entry name" value="HMP_THIAMINE IMPORT ATP-BINDING PROTEIN YKOD-RELATED"/>
    <property type="match status" value="1"/>
</dbReference>
<gene>
    <name evidence="10" type="ORF">SAMN05421503_2191</name>
</gene>
<sequence length="535" mass="60288">MKDILLEVNQLSVTFEEESRPTLNELSFSIKKGDSILLLGPSGSGKSTLTYCLNGLYPKELDGEMGGTISFSGKPLHQYASGQLNLEVGTVFQDPETQFCMLTVEDEIAFGLENKKMAPDRMDAEIERVLSLVGLEHRRKDTIHTLSGGQKQKLALAAVLALNPSLLILDEPTANLDPSASKELAETIRQLKEQQNLTLLIIEHNIDYWLPIINRTILIDRDGTLFFDGEMTEAINHYDDELVQRGIWLPEVTRLAKDAKLAKPWPLAADQLPNGLNVHAERQSANQFDKVLLQIEHGRFKNKDKLLLDIPSLTIYQGEFIAITGKNGSGKTLLSQMMTGLLKHASGKIEFMGKQLKRWKQEELYQQIGYVFQNPEHQFLSDSVREEIAFGQPASTAKTEELIEEIQLSEHADKHPFQLSQGQKRRLSVATMLVQEPQLLVLDEPTFGQDSRTTAMLMQQMTAQHQRGCTIVMITHDMELVNRYASRVLLVKEGKIVFDDTPEAIWKTANLTEYGLSLPLKEAYQQREQKVSLHA</sequence>
<evidence type="ECO:0000256" key="8">
    <source>
        <dbReference type="ARBA" id="ARBA00023136"/>
    </source>
</evidence>
<reference evidence="11" key="1">
    <citation type="submission" date="2017-09" db="EMBL/GenBank/DDBJ databases">
        <authorList>
            <person name="Varghese N."/>
            <person name="Submissions S."/>
        </authorList>
    </citation>
    <scope>NUCLEOTIDE SEQUENCE [LARGE SCALE GENOMIC DNA]</scope>
    <source>
        <strain evidence="11">CGMCC 1.8913</strain>
    </source>
</reference>
<protein>
    <submittedName>
        <fullName evidence="10">Energy-coupling factor transport system ATP-binding protein</fullName>
    </submittedName>
</protein>
<accession>A0A285NXR0</accession>
<dbReference type="NCBIfam" id="NF010167">
    <property type="entry name" value="PRK13648.1"/>
    <property type="match status" value="2"/>
</dbReference>
<dbReference type="InterPro" id="IPR003439">
    <property type="entry name" value="ABC_transporter-like_ATP-bd"/>
</dbReference>
<keyword evidence="6 10" id="KW-0067">ATP-binding</keyword>
<keyword evidence="11" id="KW-1185">Reference proteome</keyword>